<dbReference type="KEGG" id="vg:80540946"/>
<evidence type="ECO:0000313" key="3">
    <source>
        <dbReference type="EMBL" id="BBI30594.1"/>
    </source>
</evidence>
<feature type="domain" description="Apple" evidence="2">
    <location>
        <begin position="94"/>
        <end position="130"/>
    </location>
</feature>
<keyword evidence="1" id="KW-1133">Transmembrane helix</keyword>
<dbReference type="Proteomes" id="UP001161669">
    <property type="component" value="Segment"/>
</dbReference>
<name>A0A3T1CXP1_9VIRU</name>
<evidence type="ECO:0000256" key="1">
    <source>
        <dbReference type="SAM" id="Phobius"/>
    </source>
</evidence>
<keyword evidence="4" id="KW-1185">Reference proteome</keyword>
<dbReference type="EMBL" id="AP018495">
    <property type="protein sequence ID" value="BBI30594.1"/>
    <property type="molecule type" value="Genomic_DNA"/>
</dbReference>
<dbReference type="InterPro" id="IPR003609">
    <property type="entry name" value="Pan_app"/>
</dbReference>
<dbReference type="Pfam" id="PF14295">
    <property type="entry name" value="PAN_4"/>
    <property type="match status" value="1"/>
</dbReference>
<dbReference type="Gene3D" id="3.50.4.10">
    <property type="entry name" value="Hepatocyte Growth Factor"/>
    <property type="match status" value="1"/>
</dbReference>
<evidence type="ECO:0000259" key="2">
    <source>
        <dbReference type="Pfam" id="PF14295"/>
    </source>
</evidence>
<organism evidence="3 4">
    <name type="scientific">Acanthamoeba castellanii medusavirus J1</name>
    <dbReference type="NCBI Taxonomy" id="3114988"/>
    <lineage>
        <taxon>Viruses</taxon>
        <taxon>Varidnaviria</taxon>
        <taxon>Bamfordvirae</taxon>
        <taxon>Nucleocytoviricota</taxon>
        <taxon>Megaviricetes</taxon>
        <taxon>Mamonoviridae</taxon>
        <taxon>Medusavirus</taxon>
        <taxon>Medusavirus medusae</taxon>
    </lineage>
</organism>
<accession>A0A3T1CXP1</accession>
<reference evidence="4" key="1">
    <citation type="journal article" date="2019" name="J. Virol.">
        <title>Medusavirus, a novel large DNA virus discovered from hot spring water.</title>
        <authorList>
            <person name="Yoshikawa G."/>
            <person name="Blanc-Mathieu R."/>
            <person name="Song C."/>
            <person name="Kayama Y."/>
            <person name="Mochizuki T."/>
            <person name="Murata K."/>
            <person name="Ogata H."/>
            <person name="Takemura M."/>
        </authorList>
    </citation>
    <scope>NUCLEOTIDE SEQUENCE [LARGE SCALE GENOMIC DNA]</scope>
</reference>
<keyword evidence="1" id="KW-0472">Membrane</keyword>
<evidence type="ECO:0000313" key="4">
    <source>
        <dbReference type="Proteomes" id="UP001161669"/>
    </source>
</evidence>
<proteinExistence type="predicted"/>
<protein>
    <submittedName>
        <fullName evidence="3">PAN domain-containing protein</fullName>
    </submittedName>
</protein>
<feature type="transmembrane region" description="Helical" evidence="1">
    <location>
        <begin position="38"/>
        <end position="59"/>
    </location>
</feature>
<keyword evidence="1" id="KW-0812">Transmembrane</keyword>
<sequence>MTCSKTSAGSVDTASTAVVGDCAWVDIVDMDNGSGSPILTELVLFAVIAALFAGLYFYFKKLNSTYVHMTDQQLSCITDNPDWDCTLVKGGQHVAAESDCQAACDKLKDCNAYSFKRGVTSGSDANCWLKYQYPVQAANVENKPGYDFGYKHTPSPDPGSV</sequence>